<evidence type="ECO:0000313" key="4">
    <source>
        <dbReference type="Proteomes" id="UP000235371"/>
    </source>
</evidence>
<dbReference type="InParanoid" id="A0A2J6TB33"/>
<feature type="compositionally biased region" description="Basic and acidic residues" evidence="2">
    <location>
        <begin position="253"/>
        <end position="279"/>
    </location>
</feature>
<evidence type="ECO:0000256" key="2">
    <source>
        <dbReference type="SAM" id="MobiDB-lite"/>
    </source>
</evidence>
<reference evidence="3 4" key="1">
    <citation type="submission" date="2016-04" db="EMBL/GenBank/DDBJ databases">
        <title>A degradative enzymes factory behind the ericoid mycorrhizal symbiosis.</title>
        <authorList>
            <consortium name="DOE Joint Genome Institute"/>
            <person name="Martino E."/>
            <person name="Morin E."/>
            <person name="Grelet G."/>
            <person name="Kuo A."/>
            <person name="Kohler A."/>
            <person name="Daghino S."/>
            <person name="Barry K."/>
            <person name="Choi C."/>
            <person name="Cichocki N."/>
            <person name="Clum A."/>
            <person name="Copeland A."/>
            <person name="Hainaut M."/>
            <person name="Haridas S."/>
            <person name="Labutti K."/>
            <person name="Lindquist E."/>
            <person name="Lipzen A."/>
            <person name="Khouja H.-R."/>
            <person name="Murat C."/>
            <person name="Ohm R."/>
            <person name="Olson A."/>
            <person name="Spatafora J."/>
            <person name="Veneault-Fourrey C."/>
            <person name="Henrissat B."/>
            <person name="Grigoriev I."/>
            <person name="Martin F."/>
            <person name="Perotto S."/>
        </authorList>
    </citation>
    <scope>NUCLEOTIDE SEQUENCE [LARGE SCALE GENOMIC DNA]</scope>
    <source>
        <strain evidence="3 4">E</strain>
    </source>
</reference>
<feature type="coiled-coil region" evidence="1">
    <location>
        <begin position="1"/>
        <end position="42"/>
    </location>
</feature>
<dbReference type="GeneID" id="36580593"/>
<evidence type="ECO:0000313" key="3">
    <source>
        <dbReference type="EMBL" id="PMD60244.1"/>
    </source>
</evidence>
<dbReference type="STRING" id="1095630.A0A2J6TB33"/>
<keyword evidence="4" id="KW-1185">Reference proteome</keyword>
<gene>
    <name evidence="3" type="ORF">K444DRAFT_399607</name>
</gene>
<feature type="region of interest" description="Disordered" evidence="2">
    <location>
        <begin position="248"/>
        <end position="279"/>
    </location>
</feature>
<sequence length="575" mass="64988">MGDLKADLESAKRAREALESEVARLRDDLKHADEKQKELERCITEGQDNAAAMAFRNESLTRQLEEGRWEMGAANMEVARLRADNDTLNRQFLDAQKHSSDAAVNANRAWGLVNERDRELAFLRGYVAYLEQTSAGSREASQAAFSNMEAFYRNRLSFMGSKNQELQANLGKLYQFFRKANLEEVSKSNEATAQLTKARADVIAVQQHLFTLRQRLAFKNEELKAAKSTSEKLASSRDELREMMAAMQEKDEETARNKEKNRAKAKKERSAAQERTKVELERLESKIQEQEEDVRERQATQEKLEGELNAEMARQEELKTALKVAESEAARYKDIAEGLQRQKELWMKMDENDALWKANAKLNGYSFGSAHIILEQLGRNKGFLFVRILEGVHERLQKAMEAGSTREANDAVDNITIFLEAAVDRINDYVSLVIHDMTAIMAMITDINKFMPIKIDNRRDITQMHRMCQGVRALKDDVVPLLEDGKKIIERRGWAGAVVGGPMLESSKPRPLLTDGSSLETFTTVQSVLEAPPQATRQLVDRLVQPGGGRLVLNPTTQLGMIGDFITTLFGSKKS</sequence>
<accession>A0A2J6TB33</accession>
<dbReference type="RefSeq" id="XP_024737148.1">
    <property type="nucleotide sequence ID" value="XM_024872513.1"/>
</dbReference>
<dbReference type="EMBL" id="KZ613791">
    <property type="protein sequence ID" value="PMD60244.1"/>
    <property type="molecule type" value="Genomic_DNA"/>
</dbReference>
<dbReference type="OrthoDB" id="5378696at2759"/>
<protein>
    <submittedName>
        <fullName evidence="3">Uncharacterized protein</fullName>
    </submittedName>
</protein>
<dbReference type="AlphaFoldDB" id="A0A2J6TB33"/>
<keyword evidence="1" id="KW-0175">Coiled coil</keyword>
<proteinExistence type="predicted"/>
<name>A0A2J6TB33_9HELO</name>
<organism evidence="3 4">
    <name type="scientific">Hyaloscypha bicolor E</name>
    <dbReference type="NCBI Taxonomy" id="1095630"/>
    <lineage>
        <taxon>Eukaryota</taxon>
        <taxon>Fungi</taxon>
        <taxon>Dikarya</taxon>
        <taxon>Ascomycota</taxon>
        <taxon>Pezizomycotina</taxon>
        <taxon>Leotiomycetes</taxon>
        <taxon>Helotiales</taxon>
        <taxon>Hyaloscyphaceae</taxon>
        <taxon>Hyaloscypha</taxon>
        <taxon>Hyaloscypha bicolor</taxon>
    </lineage>
</organism>
<dbReference type="Proteomes" id="UP000235371">
    <property type="component" value="Unassembled WGS sequence"/>
</dbReference>
<evidence type="ECO:0000256" key="1">
    <source>
        <dbReference type="SAM" id="Coils"/>
    </source>
</evidence>